<evidence type="ECO:0000313" key="1">
    <source>
        <dbReference type="EMBL" id="MBN3287335.1"/>
    </source>
</evidence>
<dbReference type="Proteomes" id="UP001166093">
    <property type="component" value="Unassembled WGS sequence"/>
</dbReference>
<evidence type="ECO:0000313" key="2">
    <source>
        <dbReference type="Proteomes" id="UP001166093"/>
    </source>
</evidence>
<reference evidence="1" key="1">
    <citation type="journal article" date="2021" name="Cell">
        <title>Tracing the genetic footprints of vertebrate landing in non-teleost ray-finned fishes.</title>
        <authorList>
            <person name="Bi X."/>
            <person name="Wang K."/>
            <person name="Yang L."/>
            <person name="Pan H."/>
            <person name="Jiang H."/>
            <person name="Wei Q."/>
            <person name="Fang M."/>
            <person name="Yu H."/>
            <person name="Zhu C."/>
            <person name="Cai Y."/>
            <person name="He Y."/>
            <person name="Gan X."/>
            <person name="Zeng H."/>
            <person name="Yu D."/>
            <person name="Zhu Y."/>
            <person name="Jiang H."/>
            <person name="Qiu Q."/>
            <person name="Yang H."/>
            <person name="Zhang Y.E."/>
            <person name="Wang W."/>
            <person name="Zhu M."/>
            <person name="He S."/>
            <person name="Zhang G."/>
        </authorList>
    </citation>
    <scope>NUCLEOTIDE SEQUENCE</scope>
    <source>
        <strain evidence="1">Pddl_001</strain>
    </source>
</reference>
<dbReference type="PANTHER" id="PTHR34035:SF1">
    <property type="entry name" value="TESTIS-EXPRESSED PROTEIN 47"/>
    <property type="match status" value="1"/>
</dbReference>
<keyword evidence="2" id="KW-1185">Reference proteome</keyword>
<dbReference type="PANTHER" id="PTHR34035">
    <property type="entry name" value="TESTIS-EXPRESSED PROTEIN 47"/>
    <property type="match status" value="1"/>
</dbReference>
<sequence length="128" mass="15006">MSHDIPMRMFQVWSYRSLNNITLTSQEATEQKQPVENLVPECLPLLYKLCVHCLNYLFILFLTINIGTKGVGDNFQEQFLVIEEDNILYLCISNVLHSPEQFLQTYSRPFSVIMDSEIVWPTQSHLYM</sequence>
<feature type="non-terminal residue" evidence="1">
    <location>
        <position position="128"/>
    </location>
</feature>
<dbReference type="EMBL" id="JAAWVQ010165480">
    <property type="protein sequence ID" value="MBN3287335.1"/>
    <property type="molecule type" value="Genomic_DNA"/>
</dbReference>
<gene>
    <name evidence="1" type="primary">Tex47_1</name>
    <name evidence="1" type="ORF">GTO93_0020621</name>
</gene>
<dbReference type="Pfam" id="PF24787">
    <property type="entry name" value="TEX47"/>
    <property type="match status" value="1"/>
</dbReference>
<proteinExistence type="predicted"/>
<organism evidence="1 2">
    <name type="scientific">Polyodon spathula</name>
    <name type="common">North American paddlefish</name>
    <name type="synonym">Squalus spathula</name>
    <dbReference type="NCBI Taxonomy" id="7913"/>
    <lineage>
        <taxon>Eukaryota</taxon>
        <taxon>Metazoa</taxon>
        <taxon>Chordata</taxon>
        <taxon>Craniata</taxon>
        <taxon>Vertebrata</taxon>
        <taxon>Euteleostomi</taxon>
        <taxon>Actinopterygii</taxon>
        <taxon>Chondrostei</taxon>
        <taxon>Acipenseriformes</taxon>
        <taxon>Polyodontidae</taxon>
        <taxon>Polyodon</taxon>
    </lineage>
</organism>
<feature type="non-terminal residue" evidence="1">
    <location>
        <position position="1"/>
    </location>
</feature>
<protein>
    <submittedName>
        <fullName evidence="1">TEX47 protein</fullName>
    </submittedName>
</protein>
<comment type="caution">
    <text evidence="1">The sequence shown here is derived from an EMBL/GenBank/DDBJ whole genome shotgun (WGS) entry which is preliminary data.</text>
</comment>
<name>A0ABS2YLE4_POLSP</name>
<dbReference type="InterPro" id="IPR055308">
    <property type="entry name" value="TEX47-like"/>
</dbReference>
<accession>A0ABS2YLE4</accession>